<evidence type="ECO:0000256" key="4">
    <source>
        <dbReference type="ARBA" id="ARBA00022989"/>
    </source>
</evidence>
<evidence type="ECO:0000313" key="8">
    <source>
        <dbReference type="Proteomes" id="UP000051248"/>
    </source>
</evidence>
<dbReference type="Proteomes" id="UP000051248">
    <property type="component" value="Unassembled WGS sequence"/>
</dbReference>
<feature type="transmembrane region" description="Helical" evidence="6">
    <location>
        <begin position="164"/>
        <end position="183"/>
    </location>
</feature>
<feature type="transmembrane region" description="Helical" evidence="6">
    <location>
        <begin position="377"/>
        <end position="399"/>
    </location>
</feature>
<feature type="transmembrane region" description="Helical" evidence="6">
    <location>
        <begin position="281"/>
        <end position="301"/>
    </location>
</feature>
<feature type="transmembrane region" description="Helical" evidence="6">
    <location>
        <begin position="411"/>
        <end position="428"/>
    </location>
</feature>
<gene>
    <name evidence="7" type="ORF">FD03_GL001391</name>
</gene>
<dbReference type="InterPro" id="IPR002797">
    <property type="entry name" value="Polysacc_synth"/>
</dbReference>
<keyword evidence="5 6" id="KW-0472">Membrane</keyword>
<dbReference type="PANTHER" id="PTHR30250">
    <property type="entry name" value="PST FAMILY PREDICTED COLANIC ACID TRANSPORTER"/>
    <property type="match status" value="1"/>
</dbReference>
<keyword evidence="2" id="KW-1003">Cell membrane</keyword>
<feature type="transmembrane region" description="Helical" evidence="6">
    <location>
        <begin position="434"/>
        <end position="457"/>
    </location>
</feature>
<evidence type="ECO:0000256" key="3">
    <source>
        <dbReference type="ARBA" id="ARBA00022692"/>
    </source>
</evidence>
<evidence type="ECO:0000256" key="6">
    <source>
        <dbReference type="SAM" id="Phobius"/>
    </source>
</evidence>
<dbReference type="eggNOG" id="COG2244">
    <property type="taxonomic scope" value="Bacteria"/>
</dbReference>
<dbReference type="GO" id="GO:0005886">
    <property type="term" value="C:plasma membrane"/>
    <property type="evidence" value="ECO:0007669"/>
    <property type="project" value="UniProtKB-SubCell"/>
</dbReference>
<keyword evidence="3 6" id="KW-0812">Transmembrane</keyword>
<protein>
    <submittedName>
        <fullName evidence="7">Uncharacterized protein</fullName>
    </submittedName>
</protein>
<proteinExistence type="predicted"/>
<name>A0A0R1K654_9LACO</name>
<feature type="transmembrane region" description="Helical" evidence="6">
    <location>
        <begin position="140"/>
        <end position="158"/>
    </location>
</feature>
<dbReference type="PANTHER" id="PTHR30250:SF11">
    <property type="entry name" value="O-ANTIGEN TRANSPORTER-RELATED"/>
    <property type="match status" value="1"/>
</dbReference>
<dbReference type="AlphaFoldDB" id="A0A0R1K654"/>
<reference evidence="7 8" key="1">
    <citation type="journal article" date="2015" name="Genome Announc.">
        <title>Expanding the biotechnology potential of lactobacilli through comparative genomics of 213 strains and associated genera.</title>
        <authorList>
            <person name="Sun Z."/>
            <person name="Harris H.M."/>
            <person name="McCann A."/>
            <person name="Guo C."/>
            <person name="Argimon S."/>
            <person name="Zhang W."/>
            <person name="Yang X."/>
            <person name="Jeffery I.B."/>
            <person name="Cooney J.C."/>
            <person name="Kagawa T.F."/>
            <person name="Liu W."/>
            <person name="Song Y."/>
            <person name="Salvetti E."/>
            <person name="Wrobel A."/>
            <person name="Rasinkangas P."/>
            <person name="Parkhill J."/>
            <person name="Rea M.C."/>
            <person name="O'Sullivan O."/>
            <person name="Ritari J."/>
            <person name="Douillard F.P."/>
            <person name="Paul Ross R."/>
            <person name="Yang R."/>
            <person name="Briner A.E."/>
            <person name="Felis G.E."/>
            <person name="de Vos W.M."/>
            <person name="Barrangou R."/>
            <person name="Klaenhammer T.R."/>
            <person name="Caufield P.W."/>
            <person name="Cui Y."/>
            <person name="Zhang H."/>
            <person name="O'Toole P.W."/>
        </authorList>
    </citation>
    <scope>NUCLEOTIDE SEQUENCE [LARGE SCALE GENOMIC DNA]</scope>
    <source>
        <strain evidence="7 8">DSM 19682</strain>
    </source>
</reference>
<feature type="transmembrane region" description="Helical" evidence="6">
    <location>
        <begin position="204"/>
        <end position="223"/>
    </location>
</feature>
<feature type="transmembrane region" description="Helical" evidence="6">
    <location>
        <begin position="108"/>
        <end position="128"/>
    </location>
</feature>
<evidence type="ECO:0000256" key="5">
    <source>
        <dbReference type="ARBA" id="ARBA00023136"/>
    </source>
</evidence>
<dbReference type="EMBL" id="AZDZ01000019">
    <property type="protein sequence ID" value="KRK79029.1"/>
    <property type="molecule type" value="Genomic_DNA"/>
</dbReference>
<dbReference type="RefSeq" id="WP_025025320.1">
    <property type="nucleotide sequence ID" value="NZ_AZDZ01000019.1"/>
</dbReference>
<dbReference type="Pfam" id="PF01943">
    <property type="entry name" value="Polysacc_synt"/>
    <property type="match status" value="1"/>
</dbReference>
<comment type="caution">
    <text evidence="7">The sequence shown here is derived from an EMBL/GenBank/DDBJ whole genome shotgun (WGS) entry which is preliminary data.</text>
</comment>
<keyword evidence="4 6" id="KW-1133">Transmembrane helix</keyword>
<dbReference type="PATRIC" id="fig|1423775.4.peg.1421"/>
<keyword evidence="8" id="KW-1185">Reference proteome</keyword>
<accession>A0A0R1K654</accession>
<evidence type="ECO:0000256" key="2">
    <source>
        <dbReference type="ARBA" id="ARBA00022475"/>
    </source>
</evidence>
<dbReference type="InterPro" id="IPR050833">
    <property type="entry name" value="Poly_Biosynth_Transport"/>
</dbReference>
<feature type="transmembrane region" description="Helical" evidence="6">
    <location>
        <begin position="321"/>
        <end position="339"/>
    </location>
</feature>
<comment type="subcellular location">
    <subcellularLocation>
        <location evidence="1">Cell membrane</location>
        <topology evidence="1">Multi-pass membrane protein</topology>
    </subcellularLocation>
</comment>
<feature type="transmembrane region" description="Helical" evidence="6">
    <location>
        <begin position="83"/>
        <end position="102"/>
    </location>
</feature>
<dbReference type="OrthoDB" id="9815702at2"/>
<evidence type="ECO:0000256" key="1">
    <source>
        <dbReference type="ARBA" id="ARBA00004651"/>
    </source>
</evidence>
<dbReference type="STRING" id="1423775.FD03_GL001391"/>
<feature type="transmembrane region" description="Helical" evidence="6">
    <location>
        <begin position="246"/>
        <end position="269"/>
    </location>
</feature>
<feature type="transmembrane region" description="Helical" evidence="6">
    <location>
        <begin position="41"/>
        <end position="62"/>
    </location>
</feature>
<feature type="transmembrane region" description="Helical" evidence="6">
    <location>
        <begin position="7"/>
        <end position="29"/>
    </location>
</feature>
<feature type="transmembrane region" description="Helical" evidence="6">
    <location>
        <begin position="351"/>
        <end position="371"/>
    </location>
</feature>
<organism evidence="7 8">
    <name type="scientific">Companilactobacillus nodensis DSM 19682 = JCM 14932 = NBRC 107160</name>
    <dbReference type="NCBI Taxonomy" id="1423775"/>
    <lineage>
        <taxon>Bacteria</taxon>
        <taxon>Bacillati</taxon>
        <taxon>Bacillota</taxon>
        <taxon>Bacilli</taxon>
        <taxon>Lactobacillales</taxon>
        <taxon>Lactobacillaceae</taxon>
        <taxon>Companilactobacillus</taxon>
    </lineage>
</organism>
<sequence>MKVLKNYLYNASYQVFILLVPLITTPYLARVLGPRGVGVNSYTSSITQYFIILGSIGIDLYGNRQIAFVRDDKNKLTKTFFEIFLLRIITISVSCFVFAIFINSNNKYRIYFLAQSFSIIAAAFDISWFFMGMENFMITVLRNLIVKIITLGSIFLFVKSYKDLTVYILILSLSLLVGNLTLFPSLNKYLGNISIKDIHIWQHFLPSLSLFLPQVAIQIYTVLNKTVLGLLVSVQASGYFDQSDKIVRMALAVVTAMGTVMLPHVANAFSKGKFKKTVMYLYKGFSFVSVSAVPMAFGLVAVDSKFVPLFFTSKFLEVIPIMSIESIAIIFIAWGNAIGSQYLLPTKQVKAYTIAVVLGAIVNLVVIFPLIKLFGAVGASVATVVSEFTVSTYQLYSIRDQIDYEKIFKDLSKYLISGIIMFLVVKIIDILLPISWFMLIIEIIIGIVVYVLMLVTFKVKLVDDFKHILLNKFI</sequence>
<evidence type="ECO:0000313" key="7">
    <source>
        <dbReference type="EMBL" id="KRK79029.1"/>
    </source>
</evidence>